<dbReference type="AlphaFoldDB" id="A0A9W6TV44"/>
<feature type="compositionally biased region" description="Low complexity" evidence="1">
    <location>
        <begin position="180"/>
        <end position="206"/>
    </location>
</feature>
<organism evidence="2 3">
    <name type="scientific">Phytophthora fragariaefolia</name>
    <dbReference type="NCBI Taxonomy" id="1490495"/>
    <lineage>
        <taxon>Eukaryota</taxon>
        <taxon>Sar</taxon>
        <taxon>Stramenopiles</taxon>
        <taxon>Oomycota</taxon>
        <taxon>Peronosporomycetes</taxon>
        <taxon>Peronosporales</taxon>
        <taxon>Peronosporaceae</taxon>
        <taxon>Phytophthora</taxon>
    </lineage>
</organism>
<evidence type="ECO:0000313" key="3">
    <source>
        <dbReference type="Proteomes" id="UP001165121"/>
    </source>
</evidence>
<proteinExistence type="predicted"/>
<name>A0A9W6TV44_9STRA</name>
<reference evidence="2" key="1">
    <citation type="submission" date="2023-04" db="EMBL/GenBank/DDBJ databases">
        <title>Phytophthora fragariaefolia NBRC 109709.</title>
        <authorList>
            <person name="Ichikawa N."/>
            <person name="Sato H."/>
            <person name="Tonouchi N."/>
        </authorList>
    </citation>
    <scope>NUCLEOTIDE SEQUENCE</scope>
    <source>
        <strain evidence="2">NBRC 109709</strain>
    </source>
</reference>
<dbReference type="EMBL" id="BSXT01000189">
    <property type="protein sequence ID" value="GMF20221.1"/>
    <property type="molecule type" value="Genomic_DNA"/>
</dbReference>
<gene>
    <name evidence="2" type="ORF">Pfra01_000234200</name>
</gene>
<feature type="compositionally biased region" description="Polar residues" evidence="1">
    <location>
        <begin position="145"/>
        <end position="159"/>
    </location>
</feature>
<keyword evidence="3" id="KW-1185">Reference proteome</keyword>
<protein>
    <submittedName>
        <fullName evidence="2">Unnamed protein product</fullName>
    </submittedName>
</protein>
<comment type="caution">
    <text evidence="2">The sequence shown here is derived from an EMBL/GenBank/DDBJ whole genome shotgun (WGS) entry which is preliminary data.</text>
</comment>
<sequence length="311" mass="32526">MSSSKFESTLTPYGETQAVVHNALNAADASLSVDEIADDVARAAVLVSALPNEMSSKAQAAESRRTSPGTSFAAARGRKLKQNAATPLPAPAHKRFRRPLRILDDDSEFESDSSVLESHPDPNKSVDANVAVPAAPASSTASTSHPLQCSKVPSSASSSDLRDCKPSPLRSQSAPEFRSKASSRGASRISSPIRARSTSSSTASGALGSGGASPTLLVSTLQDVHSSLTSHPPRSLPALSSDESLTTLVFSDVDIVGVSPAAVEMIHLAALPVILTGNASVQFFAPRLIAWSFVLTSCWRLSKLMTTMCWV</sequence>
<feature type="region of interest" description="Disordered" evidence="1">
    <location>
        <begin position="53"/>
        <end position="210"/>
    </location>
</feature>
<evidence type="ECO:0000313" key="2">
    <source>
        <dbReference type="EMBL" id="GMF20221.1"/>
    </source>
</evidence>
<dbReference type="Proteomes" id="UP001165121">
    <property type="component" value="Unassembled WGS sequence"/>
</dbReference>
<evidence type="ECO:0000256" key="1">
    <source>
        <dbReference type="SAM" id="MobiDB-lite"/>
    </source>
</evidence>
<accession>A0A9W6TV44</accession>
<feature type="compositionally biased region" description="Low complexity" evidence="1">
    <location>
        <begin position="130"/>
        <end position="144"/>
    </location>
</feature>